<reference evidence="2" key="1">
    <citation type="submission" date="2019-12" db="EMBL/GenBank/DDBJ databases">
        <authorList>
            <person name="Scholes J."/>
        </authorList>
    </citation>
    <scope>NUCLEOTIDE SEQUENCE</scope>
</reference>
<accession>A0A9N7NJ96</accession>
<comment type="caution">
    <text evidence="2">The sequence shown here is derived from an EMBL/GenBank/DDBJ whole genome shotgun (WGS) entry which is preliminary data.</text>
</comment>
<dbReference type="Proteomes" id="UP001153555">
    <property type="component" value="Unassembled WGS sequence"/>
</dbReference>
<feature type="region of interest" description="Disordered" evidence="1">
    <location>
        <begin position="125"/>
        <end position="156"/>
    </location>
</feature>
<protein>
    <submittedName>
        <fullName evidence="2">Uncharacterized protein</fullName>
    </submittedName>
</protein>
<keyword evidence="3" id="KW-1185">Reference proteome</keyword>
<feature type="compositionally biased region" description="Basic and acidic residues" evidence="1">
    <location>
        <begin position="125"/>
        <end position="135"/>
    </location>
</feature>
<dbReference type="AlphaFoldDB" id="A0A9N7NJ96"/>
<feature type="compositionally biased region" description="Polar residues" evidence="1">
    <location>
        <begin position="26"/>
        <end position="36"/>
    </location>
</feature>
<evidence type="ECO:0000313" key="3">
    <source>
        <dbReference type="Proteomes" id="UP001153555"/>
    </source>
</evidence>
<name>A0A9N7NJ96_STRHE</name>
<gene>
    <name evidence="2" type="ORF">SHERM_02169</name>
</gene>
<dbReference type="EMBL" id="CACSLK010027792">
    <property type="protein sequence ID" value="CAA0829965.1"/>
    <property type="molecule type" value="Genomic_DNA"/>
</dbReference>
<sequence>MSELKKRKLCRAASPTSKFYGDSEQESLQSVSTAKSKNPLPPSISRRNIDTYSPPPAELEMVFAAVEKHNHKQFLENGRRRWRRRRWRGRRSRGACCGSRRAVLWMNQRSLGRDQLMSLMAHDSMVSRESNEHAVGKKLRHQPLHLPDSGSSPSLK</sequence>
<feature type="region of interest" description="Disordered" evidence="1">
    <location>
        <begin position="17"/>
        <end position="52"/>
    </location>
</feature>
<proteinExistence type="predicted"/>
<organism evidence="2 3">
    <name type="scientific">Striga hermonthica</name>
    <name type="common">Purple witchweed</name>
    <name type="synonym">Buchnera hermonthica</name>
    <dbReference type="NCBI Taxonomy" id="68872"/>
    <lineage>
        <taxon>Eukaryota</taxon>
        <taxon>Viridiplantae</taxon>
        <taxon>Streptophyta</taxon>
        <taxon>Embryophyta</taxon>
        <taxon>Tracheophyta</taxon>
        <taxon>Spermatophyta</taxon>
        <taxon>Magnoliopsida</taxon>
        <taxon>eudicotyledons</taxon>
        <taxon>Gunneridae</taxon>
        <taxon>Pentapetalae</taxon>
        <taxon>asterids</taxon>
        <taxon>lamiids</taxon>
        <taxon>Lamiales</taxon>
        <taxon>Orobanchaceae</taxon>
        <taxon>Buchnereae</taxon>
        <taxon>Striga</taxon>
    </lineage>
</organism>
<evidence type="ECO:0000256" key="1">
    <source>
        <dbReference type="SAM" id="MobiDB-lite"/>
    </source>
</evidence>
<dbReference type="OrthoDB" id="9940972at2759"/>
<evidence type="ECO:0000313" key="2">
    <source>
        <dbReference type="EMBL" id="CAA0829965.1"/>
    </source>
</evidence>